<feature type="compositionally biased region" description="Polar residues" evidence="4">
    <location>
        <begin position="257"/>
        <end position="278"/>
    </location>
</feature>
<feature type="domain" description="AAA+ ATPase" evidence="5">
    <location>
        <begin position="568"/>
        <end position="719"/>
    </location>
</feature>
<evidence type="ECO:0000256" key="2">
    <source>
        <dbReference type="ARBA" id="ARBA00022741"/>
    </source>
</evidence>
<dbReference type="SUPFAM" id="SSF52540">
    <property type="entry name" value="P-loop containing nucleoside triphosphate hydrolases"/>
    <property type="match status" value="1"/>
</dbReference>
<protein>
    <recommendedName>
        <fullName evidence="5">AAA+ ATPase domain-containing protein</fullName>
    </recommendedName>
</protein>
<dbReference type="AlphaFoldDB" id="A0A2P8A0M7"/>
<dbReference type="InterPro" id="IPR003959">
    <property type="entry name" value="ATPase_AAA_core"/>
</dbReference>
<keyword evidence="2" id="KW-0547">Nucleotide-binding</keyword>
<feature type="compositionally biased region" description="Pro residues" evidence="4">
    <location>
        <begin position="473"/>
        <end position="492"/>
    </location>
</feature>
<dbReference type="InterPro" id="IPR041569">
    <property type="entry name" value="AAA_lid_3"/>
</dbReference>
<dbReference type="FunFam" id="3.40.50.300:FF:002850">
    <property type="entry name" value="Katanin p60 ATPase-containing subunit A-like 2"/>
    <property type="match status" value="1"/>
</dbReference>
<dbReference type="GO" id="GO:0005524">
    <property type="term" value="F:ATP binding"/>
    <property type="evidence" value="ECO:0007669"/>
    <property type="project" value="UniProtKB-KW"/>
</dbReference>
<dbReference type="EMBL" id="NHZQ01000087">
    <property type="protein sequence ID" value="PSK54011.1"/>
    <property type="molecule type" value="Genomic_DNA"/>
</dbReference>
<dbReference type="InterPro" id="IPR003593">
    <property type="entry name" value="AAA+_ATPase"/>
</dbReference>
<keyword evidence="3" id="KW-0067">ATP-binding</keyword>
<feature type="region of interest" description="Disordered" evidence="4">
    <location>
        <begin position="93"/>
        <end position="428"/>
    </location>
</feature>
<feature type="compositionally biased region" description="Pro residues" evidence="4">
    <location>
        <begin position="153"/>
        <end position="169"/>
    </location>
</feature>
<keyword evidence="7" id="KW-1185">Reference proteome</keyword>
<dbReference type="InterPro" id="IPR015415">
    <property type="entry name" value="Spast_Vps4_C"/>
</dbReference>
<dbReference type="FunFam" id="1.10.8.60:FF:000022">
    <property type="entry name" value="Fidgetin like 1"/>
    <property type="match status" value="1"/>
</dbReference>
<feature type="compositionally biased region" description="Low complexity" evidence="4">
    <location>
        <begin position="337"/>
        <end position="348"/>
    </location>
</feature>
<dbReference type="Pfam" id="PF00004">
    <property type="entry name" value="AAA"/>
    <property type="match status" value="1"/>
</dbReference>
<feature type="compositionally biased region" description="Low complexity" evidence="4">
    <location>
        <begin position="185"/>
        <end position="197"/>
    </location>
</feature>
<evidence type="ECO:0000256" key="1">
    <source>
        <dbReference type="ARBA" id="ARBA00006914"/>
    </source>
</evidence>
<evidence type="ECO:0000259" key="5">
    <source>
        <dbReference type="SMART" id="SM00382"/>
    </source>
</evidence>
<evidence type="ECO:0000313" key="7">
    <source>
        <dbReference type="Proteomes" id="UP000243723"/>
    </source>
</evidence>
<dbReference type="Pfam" id="PF17862">
    <property type="entry name" value="AAA_lid_3"/>
    <property type="match status" value="1"/>
</dbReference>
<dbReference type="Gene3D" id="3.40.50.300">
    <property type="entry name" value="P-loop containing nucleotide triphosphate hydrolases"/>
    <property type="match status" value="1"/>
</dbReference>
<evidence type="ECO:0000256" key="3">
    <source>
        <dbReference type="ARBA" id="ARBA00022840"/>
    </source>
</evidence>
<dbReference type="PANTHER" id="PTHR23074:SF17">
    <property type="entry name" value="FIDGETIN-LIKE PROTEIN 1"/>
    <property type="match status" value="1"/>
</dbReference>
<accession>A0A2P8A0M7</accession>
<dbReference type="Proteomes" id="UP000243723">
    <property type="component" value="Unassembled WGS sequence"/>
</dbReference>
<dbReference type="STRING" id="40998.A0A2P8A0M7"/>
<evidence type="ECO:0000313" key="6">
    <source>
        <dbReference type="EMBL" id="PSK54011.1"/>
    </source>
</evidence>
<feature type="compositionally biased region" description="Basic and acidic residues" evidence="4">
    <location>
        <begin position="1"/>
        <end position="13"/>
    </location>
</feature>
<organism evidence="6 7">
    <name type="scientific">Elsinoe australis</name>
    <dbReference type="NCBI Taxonomy" id="40998"/>
    <lineage>
        <taxon>Eukaryota</taxon>
        <taxon>Fungi</taxon>
        <taxon>Dikarya</taxon>
        <taxon>Ascomycota</taxon>
        <taxon>Pezizomycotina</taxon>
        <taxon>Dothideomycetes</taxon>
        <taxon>Dothideomycetidae</taxon>
        <taxon>Myriangiales</taxon>
        <taxon>Elsinoaceae</taxon>
        <taxon>Elsinoe</taxon>
    </lineage>
</organism>
<sequence length="824" mass="89484">MPDFNPQHRHDQAKPQQTTHPSVQAIRHAKKNNEPEALRSWRSALDNIYYHNAYRIPSGWRPRTETEKALQDSLRQMEVRCKERVDLLEALRESREEAKKGSNSDLPRVIASEPGSGPGPAGGISLDGYNDPPTPGWLGNGTVPAADYASIPKPTPPPTLPPRPMPPKRPSFTSRHSSSKDVKTKSSPKPTGTSTFPAPLANLAPRPEATRKSSRTPSPEKKGMLRTLRSGKDRRDSGKMASILRSKPPAAAKAATQAWTGTGFGNSEVSLASANGETRSSRQRSDRPSVPNVLRKYSDDGYLNASYRGRNLSTEDSGGNRASLDNPSRPHTLRHQSSAASFGSTGSFSHEEANDPTAHASDSPSRPVKAPMAMPAYRQEYPTPQPSKYKNPPLATPPRRWDQRAASAPTNTNQPQSPPAQRTSAGSIPRKAVGVVAAMQARQQLDSADPLPPVLEHSRTAPAKPRATLKALNPPPSSSPDPSPPHSSPESPPSAEGIWATKKASVLSHLPPNIDPVSASQILNEVVIRGDPVRWDDISGLSTAKLALKENVIYPFLRPDLFRGLREPARGILLFGPPGTGKTMLARALATESRSTFFSIGASSLTSKFLGESEKLVRALFAVAKLCGPSIVFIDEIESLLGKRGEGGHDALERVKTEFLVGWSDLQRAAAGKERGEGEKDEEGDASRVLVLAATNLPWLIDEAARRRFVRRQYIPLPERETRKAQLGKLLERQKAELSEGELGRLVELTDGFSGSDITSLAKDAAMGPLRALGERLLDMSPDEIRPISFEDFEASLMNIRPSVSKAGLREFEEWAAEFGERGG</sequence>
<comment type="caution">
    <text evidence="6">The sequence shown here is derived from an EMBL/GenBank/DDBJ whole genome shotgun (WGS) entry which is preliminary data.</text>
</comment>
<dbReference type="Gene3D" id="1.10.8.60">
    <property type="match status" value="1"/>
</dbReference>
<gene>
    <name evidence="6" type="ORF">B9Z65_7817</name>
</gene>
<dbReference type="PROSITE" id="PS00674">
    <property type="entry name" value="AAA"/>
    <property type="match status" value="1"/>
</dbReference>
<dbReference type="InterPro" id="IPR050304">
    <property type="entry name" value="MT-severing_AAA_ATPase"/>
</dbReference>
<dbReference type="OrthoDB" id="10251136at2759"/>
<dbReference type="Pfam" id="PF09336">
    <property type="entry name" value="Vps4_C"/>
    <property type="match status" value="1"/>
</dbReference>
<feature type="region of interest" description="Disordered" evidence="4">
    <location>
        <begin position="446"/>
        <end position="497"/>
    </location>
</feature>
<feature type="region of interest" description="Disordered" evidence="4">
    <location>
        <begin position="1"/>
        <end position="35"/>
    </location>
</feature>
<proteinExistence type="inferred from homology"/>
<dbReference type="InterPro" id="IPR003960">
    <property type="entry name" value="ATPase_AAA_CS"/>
</dbReference>
<name>A0A2P8A0M7_9PEZI</name>
<dbReference type="SMART" id="SM00382">
    <property type="entry name" value="AAA"/>
    <property type="match status" value="1"/>
</dbReference>
<reference evidence="6 7" key="1">
    <citation type="submission" date="2017-05" db="EMBL/GenBank/DDBJ databases">
        <title>Draft genome sequence of Elsinoe australis.</title>
        <authorList>
            <person name="Cheng Q."/>
        </authorList>
    </citation>
    <scope>NUCLEOTIDE SEQUENCE [LARGE SCALE GENOMIC DNA]</scope>
    <source>
        <strain evidence="6 7">NL1</strain>
    </source>
</reference>
<feature type="compositionally biased region" description="Polar residues" evidence="4">
    <location>
        <begin position="408"/>
        <end position="426"/>
    </location>
</feature>
<comment type="similarity">
    <text evidence="1">Belongs to the AAA ATPase family.</text>
</comment>
<dbReference type="PANTHER" id="PTHR23074">
    <property type="entry name" value="AAA DOMAIN-CONTAINING"/>
    <property type="match status" value="1"/>
</dbReference>
<evidence type="ECO:0000256" key="4">
    <source>
        <dbReference type="SAM" id="MobiDB-lite"/>
    </source>
</evidence>
<dbReference type="GO" id="GO:0016887">
    <property type="term" value="F:ATP hydrolysis activity"/>
    <property type="evidence" value="ECO:0007669"/>
    <property type="project" value="InterPro"/>
</dbReference>
<dbReference type="InterPro" id="IPR027417">
    <property type="entry name" value="P-loop_NTPase"/>
</dbReference>
<feature type="compositionally biased region" description="Basic and acidic residues" evidence="4">
    <location>
        <begin position="93"/>
        <end position="102"/>
    </location>
</feature>